<feature type="chain" id="PRO_5015717639" evidence="2">
    <location>
        <begin position="23"/>
        <end position="227"/>
    </location>
</feature>
<keyword evidence="4" id="KW-1185">Reference proteome</keyword>
<feature type="signal peptide" evidence="2">
    <location>
        <begin position="1"/>
        <end position="22"/>
    </location>
</feature>
<dbReference type="AlphaFoldDB" id="A0A2T7NC00"/>
<reference evidence="3 4" key="1">
    <citation type="submission" date="2018-04" db="EMBL/GenBank/DDBJ databases">
        <title>The genome of golden apple snail Pomacea canaliculata provides insight into stress tolerance and invasive adaptation.</title>
        <authorList>
            <person name="Liu C."/>
            <person name="Liu B."/>
            <person name="Ren Y."/>
            <person name="Zhang Y."/>
            <person name="Wang H."/>
            <person name="Li S."/>
            <person name="Jiang F."/>
            <person name="Yin L."/>
            <person name="Zhang G."/>
            <person name="Qian W."/>
            <person name="Fan W."/>
        </authorList>
    </citation>
    <scope>NUCLEOTIDE SEQUENCE [LARGE SCALE GENOMIC DNA]</scope>
    <source>
        <strain evidence="3">SZHN2017</strain>
        <tissue evidence="3">Muscle</tissue>
    </source>
</reference>
<accession>A0A2T7NC00</accession>
<name>A0A2T7NC00_POMCA</name>
<proteinExistence type="predicted"/>
<feature type="region of interest" description="Disordered" evidence="1">
    <location>
        <begin position="147"/>
        <end position="166"/>
    </location>
</feature>
<dbReference type="EMBL" id="PZQS01000014">
    <property type="protein sequence ID" value="PVD18694.1"/>
    <property type="molecule type" value="Genomic_DNA"/>
</dbReference>
<dbReference type="Proteomes" id="UP000245119">
    <property type="component" value="Linkage Group LG14"/>
</dbReference>
<protein>
    <submittedName>
        <fullName evidence="3">Uncharacterized protein</fullName>
    </submittedName>
</protein>
<comment type="caution">
    <text evidence="3">The sequence shown here is derived from an EMBL/GenBank/DDBJ whole genome shotgun (WGS) entry which is preliminary data.</text>
</comment>
<evidence type="ECO:0000256" key="2">
    <source>
        <dbReference type="SAM" id="SignalP"/>
    </source>
</evidence>
<evidence type="ECO:0000313" key="4">
    <source>
        <dbReference type="Proteomes" id="UP000245119"/>
    </source>
</evidence>
<organism evidence="3 4">
    <name type="scientific">Pomacea canaliculata</name>
    <name type="common">Golden apple snail</name>
    <dbReference type="NCBI Taxonomy" id="400727"/>
    <lineage>
        <taxon>Eukaryota</taxon>
        <taxon>Metazoa</taxon>
        <taxon>Spiralia</taxon>
        <taxon>Lophotrochozoa</taxon>
        <taxon>Mollusca</taxon>
        <taxon>Gastropoda</taxon>
        <taxon>Caenogastropoda</taxon>
        <taxon>Architaenioglossa</taxon>
        <taxon>Ampullarioidea</taxon>
        <taxon>Ampullariidae</taxon>
        <taxon>Pomacea</taxon>
    </lineage>
</organism>
<dbReference type="OrthoDB" id="6138985at2759"/>
<gene>
    <name evidence="3" type="ORF">C0Q70_21244</name>
</gene>
<evidence type="ECO:0000313" key="3">
    <source>
        <dbReference type="EMBL" id="PVD18694.1"/>
    </source>
</evidence>
<sequence>MAHSKGVLCLLLVLSTLGHVTSFAVKRRFARHADLADALRMLERQRRRIDDEDKYVSDQSVLLGGRHFPASEFEPWLELPAPDVQSPAGGSEVNAAWLAKTLGLDDNRNEEIVDDTPGTFLDGPVEGFPVVMQPSDDELDAIFGEKDGATDRKAEADAQVKEETKKDKVLPVETIDDVSKVLAMEAKGPGDASGVKAAVEESVKLDTLTKDEFKALLRAVEKLQTRS</sequence>
<keyword evidence="2" id="KW-0732">Signal</keyword>
<evidence type="ECO:0000256" key="1">
    <source>
        <dbReference type="SAM" id="MobiDB-lite"/>
    </source>
</evidence>